<dbReference type="Gene3D" id="3.40.630.30">
    <property type="match status" value="1"/>
</dbReference>
<reference evidence="5 6" key="1">
    <citation type="submission" date="2016-08" db="EMBL/GenBank/DDBJ databases">
        <title>A new outlook on sporulation: Clostridium algidixylanolyticum.</title>
        <authorList>
            <person name="Poppleton D.I."/>
            <person name="Gribaldo S."/>
        </authorList>
    </citation>
    <scope>NUCLEOTIDE SEQUENCE [LARGE SCALE GENOMIC DNA]</scope>
    <source>
        <strain evidence="5 6">SPL73</strain>
    </source>
</reference>
<evidence type="ECO:0000256" key="2">
    <source>
        <dbReference type="ARBA" id="ARBA00022679"/>
    </source>
</evidence>
<gene>
    <name evidence="5" type="ORF">BET01_14465</name>
</gene>
<keyword evidence="2 5" id="KW-0808">Transferase</keyword>
<organism evidence="5 6">
    <name type="scientific">Lacrimispora algidixylanolytica</name>
    <dbReference type="NCBI Taxonomy" id="94868"/>
    <lineage>
        <taxon>Bacteria</taxon>
        <taxon>Bacillati</taxon>
        <taxon>Bacillota</taxon>
        <taxon>Clostridia</taxon>
        <taxon>Lachnospirales</taxon>
        <taxon>Lachnospiraceae</taxon>
        <taxon>Lacrimispora</taxon>
    </lineage>
</organism>
<dbReference type="FunFam" id="3.40.630.30:FF:000064">
    <property type="entry name" value="GNAT family acetyltransferase"/>
    <property type="match status" value="1"/>
</dbReference>
<protein>
    <submittedName>
        <fullName evidence="5">GNAT family N-acetyltransferase</fullName>
    </submittedName>
</protein>
<evidence type="ECO:0000256" key="1">
    <source>
        <dbReference type="ARBA" id="ARBA00008694"/>
    </source>
</evidence>
<sequence>MEITFRYAKKQDLALIFDYIKGLAEYENLENEVVATEEILEEWIFNQKKAEVILAQANGEEAGFILFFHNFSTFLGRAGIYLEDLYVKPEFRGSGVGKALLKKLGAITVERGCGRLEWSCLDWNQKSIDFYRSLGAVPMDEWTVYRVTGDTLRQLAE</sequence>
<dbReference type="Proteomes" id="UP000284277">
    <property type="component" value="Unassembled WGS sequence"/>
</dbReference>
<proteinExistence type="inferred from homology"/>
<name>A0A419T6Y1_9FIRM</name>
<dbReference type="RefSeq" id="WP_120195795.1">
    <property type="nucleotide sequence ID" value="NZ_MCIA01000007.1"/>
</dbReference>
<dbReference type="OrthoDB" id="9792929at2"/>
<evidence type="ECO:0000313" key="6">
    <source>
        <dbReference type="Proteomes" id="UP000284277"/>
    </source>
</evidence>
<keyword evidence="3" id="KW-0012">Acyltransferase</keyword>
<keyword evidence="6" id="KW-1185">Reference proteome</keyword>
<dbReference type="EMBL" id="MCIA01000007">
    <property type="protein sequence ID" value="RKD33231.1"/>
    <property type="molecule type" value="Genomic_DNA"/>
</dbReference>
<dbReference type="PANTHER" id="PTHR10545:SF29">
    <property type="entry name" value="GH14572P-RELATED"/>
    <property type="match status" value="1"/>
</dbReference>
<evidence type="ECO:0000256" key="3">
    <source>
        <dbReference type="ARBA" id="ARBA00023315"/>
    </source>
</evidence>
<dbReference type="AlphaFoldDB" id="A0A419T6Y1"/>
<accession>A0A419T6Y1</accession>
<dbReference type="SUPFAM" id="SSF55729">
    <property type="entry name" value="Acyl-CoA N-acyltransferases (Nat)"/>
    <property type="match status" value="1"/>
</dbReference>
<comment type="caution">
    <text evidence="5">The sequence shown here is derived from an EMBL/GenBank/DDBJ whole genome shotgun (WGS) entry which is preliminary data.</text>
</comment>
<comment type="similarity">
    <text evidence="1">Belongs to the acetyltransferase family.</text>
</comment>
<dbReference type="CDD" id="cd04301">
    <property type="entry name" value="NAT_SF"/>
    <property type="match status" value="1"/>
</dbReference>
<dbReference type="PANTHER" id="PTHR10545">
    <property type="entry name" value="DIAMINE N-ACETYLTRANSFERASE"/>
    <property type="match status" value="1"/>
</dbReference>
<dbReference type="PROSITE" id="PS51186">
    <property type="entry name" value="GNAT"/>
    <property type="match status" value="1"/>
</dbReference>
<evidence type="ECO:0000313" key="5">
    <source>
        <dbReference type="EMBL" id="RKD33231.1"/>
    </source>
</evidence>
<dbReference type="InterPro" id="IPR016181">
    <property type="entry name" value="Acyl_CoA_acyltransferase"/>
</dbReference>
<dbReference type="Pfam" id="PF00583">
    <property type="entry name" value="Acetyltransf_1"/>
    <property type="match status" value="1"/>
</dbReference>
<dbReference type="GO" id="GO:0008080">
    <property type="term" value="F:N-acetyltransferase activity"/>
    <property type="evidence" value="ECO:0007669"/>
    <property type="project" value="UniProtKB-ARBA"/>
</dbReference>
<dbReference type="InterPro" id="IPR000182">
    <property type="entry name" value="GNAT_dom"/>
</dbReference>
<evidence type="ECO:0000259" key="4">
    <source>
        <dbReference type="PROSITE" id="PS51186"/>
    </source>
</evidence>
<feature type="domain" description="N-acetyltransferase" evidence="4">
    <location>
        <begin position="3"/>
        <end position="157"/>
    </location>
</feature>
<dbReference type="InterPro" id="IPR051016">
    <property type="entry name" value="Diverse_Substrate_AcTransf"/>
</dbReference>